<feature type="chain" id="PRO_5044746203" evidence="1">
    <location>
        <begin position="21"/>
        <end position="163"/>
    </location>
</feature>
<keyword evidence="3" id="KW-1185">Reference proteome</keyword>
<comment type="caution">
    <text evidence="2">The sequence shown here is derived from an EMBL/GenBank/DDBJ whole genome shotgun (WGS) entry which is preliminary data.</text>
</comment>
<evidence type="ECO:0000313" key="3">
    <source>
        <dbReference type="Proteomes" id="UP001519460"/>
    </source>
</evidence>
<name>A0ABD0J4Y5_9CAEN</name>
<gene>
    <name evidence="2" type="ORF">BaRGS_00038783</name>
</gene>
<dbReference type="AlphaFoldDB" id="A0ABD0J4Y5"/>
<sequence>MGKGKTIVQESCALLIPVLAFVELRPAPPPKNTKPRSSLMAHREEYKQQLESLPRSPGGSTVEIQLQTAVRGNNPGVSSPADAHIRLTDFVIGESPNKIGDLRISLWYTCLCLEAFSLRACIVRLALFAVRQNSCRVGKAVLFYADFQHIASVFRIPLQGHTP</sequence>
<accession>A0ABD0J4Y5</accession>
<evidence type="ECO:0000313" key="2">
    <source>
        <dbReference type="EMBL" id="KAK7461163.1"/>
    </source>
</evidence>
<keyword evidence="1" id="KW-0732">Signal</keyword>
<evidence type="ECO:0000256" key="1">
    <source>
        <dbReference type="SAM" id="SignalP"/>
    </source>
</evidence>
<reference evidence="2 3" key="1">
    <citation type="journal article" date="2023" name="Sci. Data">
        <title>Genome assembly of the Korean intertidal mud-creeper Batillaria attramentaria.</title>
        <authorList>
            <person name="Patra A.K."/>
            <person name="Ho P.T."/>
            <person name="Jun S."/>
            <person name="Lee S.J."/>
            <person name="Kim Y."/>
            <person name="Won Y.J."/>
        </authorList>
    </citation>
    <scope>NUCLEOTIDE SEQUENCE [LARGE SCALE GENOMIC DNA]</scope>
    <source>
        <strain evidence="2">Wonlab-2016</strain>
    </source>
</reference>
<protein>
    <submittedName>
        <fullName evidence="2">Uncharacterized protein</fullName>
    </submittedName>
</protein>
<feature type="signal peptide" evidence="1">
    <location>
        <begin position="1"/>
        <end position="20"/>
    </location>
</feature>
<dbReference type="EMBL" id="JACVVK020000643">
    <property type="protein sequence ID" value="KAK7461163.1"/>
    <property type="molecule type" value="Genomic_DNA"/>
</dbReference>
<organism evidence="2 3">
    <name type="scientific">Batillaria attramentaria</name>
    <dbReference type="NCBI Taxonomy" id="370345"/>
    <lineage>
        <taxon>Eukaryota</taxon>
        <taxon>Metazoa</taxon>
        <taxon>Spiralia</taxon>
        <taxon>Lophotrochozoa</taxon>
        <taxon>Mollusca</taxon>
        <taxon>Gastropoda</taxon>
        <taxon>Caenogastropoda</taxon>
        <taxon>Sorbeoconcha</taxon>
        <taxon>Cerithioidea</taxon>
        <taxon>Batillariidae</taxon>
        <taxon>Batillaria</taxon>
    </lineage>
</organism>
<proteinExistence type="predicted"/>
<dbReference type="Proteomes" id="UP001519460">
    <property type="component" value="Unassembled WGS sequence"/>
</dbReference>